<accession>A0A1H0KA92</accession>
<dbReference type="PANTHER" id="PTHR38776:SF1">
    <property type="entry name" value="MLTA-INTERACTING PROTEIN-RELATED"/>
    <property type="match status" value="1"/>
</dbReference>
<keyword evidence="5" id="KW-0998">Cell outer membrane</keyword>
<feature type="chain" id="PRO_5011484445" evidence="6">
    <location>
        <begin position="36"/>
        <end position="298"/>
    </location>
</feature>
<organism evidence="7 8">
    <name type="scientific">Aureimonas jatrophae</name>
    <dbReference type="NCBI Taxonomy" id="1166073"/>
    <lineage>
        <taxon>Bacteria</taxon>
        <taxon>Pseudomonadati</taxon>
        <taxon>Pseudomonadota</taxon>
        <taxon>Alphaproteobacteria</taxon>
        <taxon>Hyphomicrobiales</taxon>
        <taxon>Aurantimonadaceae</taxon>
        <taxon>Aureimonas</taxon>
    </lineage>
</organism>
<evidence type="ECO:0000256" key="1">
    <source>
        <dbReference type="ARBA" id="ARBA00004442"/>
    </source>
</evidence>
<keyword evidence="8" id="KW-1185">Reference proteome</keyword>
<dbReference type="STRING" id="1166073.SAMN05192530_107171"/>
<sequence>MSRSSISPSSRRTTARFLKRLLLAGLSMTASVTSASEAVAADASVDEMRSGEVPSVSSQPDPSRFGRIVERLGEWEVVVGGGALIEPEYEGSDEFEVTPVPFVSATYGDWLKIDPTGAAATVYRTDAIRLDGLLGYETGRSEDDSDRLRGLGDVDFGVNVGALAALEVGPAELFVSAQKTIGGSDGFVAEAGAEVEYAVSQSLFLGLKGSATFADEKHMQAYFGIDAVQSVRSGYAAYEPDAGIKRVDLAATATFAFNENWFARGEAGVGVLIGDAADSPIVQDEIQPSGLLLVGYRF</sequence>
<comment type="subcellular location">
    <subcellularLocation>
        <location evidence="1">Cell outer membrane</location>
    </subcellularLocation>
</comment>
<gene>
    <name evidence="7" type="ORF">SAMN05192530_107171</name>
</gene>
<evidence type="ECO:0000313" key="8">
    <source>
        <dbReference type="Proteomes" id="UP000198793"/>
    </source>
</evidence>
<evidence type="ECO:0000313" key="7">
    <source>
        <dbReference type="EMBL" id="SDO52753.1"/>
    </source>
</evidence>
<evidence type="ECO:0000256" key="6">
    <source>
        <dbReference type="SAM" id="SignalP"/>
    </source>
</evidence>
<dbReference type="EMBL" id="FNIT01000007">
    <property type="protein sequence ID" value="SDO52753.1"/>
    <property type="molecule type" value="Genomic_DNA"/>
</dbReference>
<dbReference type="GO" id="GO:0009279">
    <property type="term" value="C:cell outer membrane"/>
    <property type="evidence" value="ECO:0007669"/>
    <property type="project" value="UniProtKB-SubCell"/>
</dbReference>
<dbReference type="Pfam" id="PF06629">
    <property type="entry name" value="MipA"/>
    <property type="match status" value="1"/>
</dbReference>
<evidence type="ECO:0000256" key="3">
    <source>
        <dbReference type="ARBA" id="ARBA00022729"/>
    </source>
</evidence>
<evidence type="ECO:0000256" key="4">
    <source>
        <dbReference type="ARBA" id="ARBA00023136"/>
    </source>
</evidence>
<dbReference type="InterPro" id="IPR010583">
    <property type="entry name" value="MipA"/>
</dbReference>
<comment type="similarity">
    <text evidence="2">Belongs to the MipA/OmpV family.</text>
</comment>
<protein>
    <submittedName>
        <fullName evidence="7">Outer membrane scaffolding protein for murein synthesis, MipA/OmpV family</fullName>
    </submittedName>
</protein>
<reference evidence="7 8" key="1">
    <citation type="submission" date="2016-10" db="EMBL/GenBank/DDBJ databases">
        <authorList>
            <person name="de Groot N.N."/>
        </authorList>
    </citation>
    <scope>NUCLEOTIDE SEQUENCE [LARGE SCALE GENOMIC DNA]</scope>
    <source>
        <strain evidence="8">L7-484,KACC 16230,DSM 25025</strain>
    </source>
</reference>
<dbReference type="AlphaFoldDB" id="A0A1H0KA92"/>
<keyword evidence="3 6" id="KW-0732">Signal</keyword>
<keyword evidence="4" id="KW-0472">Membrane</keyword>
<dbReference type="PANTHER" id="PTHR38776">
    <property type="entry name" value="MLTA-INTERACTING PROTEIN-RELATED"/>
    <property type="match status" value="1"/>
</dbReference>
<name>A0A1H0KA92_9HYPH</name>
<feature type="signal peptide" evidence="6">
    <location>
        <begin position="1"/>
        <end position="35"/>
    </location>
</feature>
<evidence type="ECO:0000256" key="5">
    <source>
        <dbReference type="ARBA" id="ARBA00023237"/>
    </source>
</evidence>
<evidence type="ECO:0000256" key="2">
    <source>
        <dbReference type="ARBA" id="ARBA00005722"/>
    </source>
</evidence>
<dbReference type="Proteomes" id="UP000198793">
    <property type="component" value="Unassembled WGS sequence"/>
</dbReference>
<proteinExistence type="inferred from homology"/>